<sequence length="111" mass="12336">MGSNYYVVILVALSVVLPQDFHGTSAIQLGNSYGRSNPPPKYTGGGMPPHQAEHSGRRLNLGVVLPSSHFKEKWYKSTIKASIKSVRRHQHIAGLLKRYGFTDTHSVHLRT</sequence>
<dbReference type="Proteomes" id="UP001497623">
    <property type="component" value="Unassembled WGS sequence"/>
</dbReference>
<keyword evidence="4" id="KW-1185">Reference proteome</keyword>
<feature type="signal peptide" evidence="2">
    <location>
        <begin position="1"/>
        <end position="26"/>
    </location>
</feature>
<dbReference type="AlphaFoldDB" id="A0AAV2R7X1"/>
<evidence type="ECO:0000256" key="1">
    <source>
        <dbReference type="SAM" id="MobiDB-lite"/>
    </source>
</evidence>
<keyword evidence="2" id="KW-0732">Signal</keyword>
<evidence type="ECO:0000313" key="4">
    <source>
        <dbReference type="Proteomes" id="UP001497623"/>
    </source>
</evidence>
<proteinExistence type="predicted"/>
<evidence type="ECO:0000256" key="2">
    <source>
        <dbReference type="SAM" id="SignalP"/>
    </source>
</evidence>
<evidence type="ECO:0008006" key="5">
    <source>
        <dbReference type="Google" id="ProtNLM"/>
    </source>
</evidence>
<dbReference type="EMBL" id="CAXKWB010016904">
    <property type="protein sequence ID" value="CAL4117438.1"/>
    <property type="molecule type" value="Genomic_DNA"/>
</dbReference>
<feature type="chain" id="PRO_5043393821" description="Secreted protein" evidence="2">
    <location>
        <begin position="27"/>
        <end position="111"/>
    </location>
</feature>
<comment type="caution">
    <text evidence="3">The sequence shown here is derived from an EMBL/GenBank/DDBJ whole genome shotgun (WGS) entry which is preliminary data.</text>
</comment>
<gene>
    <name evidence="3" type="ORF">MNOR_LOCUS21188</name>
</gene>
<evidence type="ECO:0000313" key="3">
    <source>
        <dbReference type="EMBL" id="CAL4117438.1"/>
    </source>
</evidence>
<feature type="non-terminal residue" evidence="3">
    <location>
        <position position="111"/>
    </location>
</feature>
<reference evidence="3 4" key="1">
    <citation type="submission" date="2024-05" db="EMBL/GenBank/DDBJ databases">
        <authorList>
            <person name="Wallberg A."/>
        </authorList>
    </citation>
    <scope>NUCLEOTIDE SEQUENCE [LARGE SCALE GENOMIC DNA]</scope>
</reference>
<name>A0AAV2R7X1_MEGNR</name>
<feature type="region of interest" description="Disordered" evidence="1">
    <location>
        <begin position="32"/>
        <end position="54"/>
    </location>
</feature>
<protein>
    <recommendedName>
        <fullName evidence="5">Secreted protein</fullName>
    </recommendedName>
</protein>
<organism evidence="3 4">
    <name type="scientific">Meganyctiphanes norvegica</name>
    <name type="common">Northern krill</name>
    <name type="synonym">Thysanopoda norvegica</name>
    <dbReference type="NCBI Taxonomy" id="48144"/>
    <lineage>
        <taxon>Eukaryota</taxon>
        <taxon>Metazoa</taxon>
        <taxon>Ecdysozoa</taxon>
        <taxon>Arthropoda</taxon>
        <taxon>Crustacea</taxon>
        <taxon>Multicrustacea</taxon>
        <taxon>Malacostraca</taxon>
        <taxon>Eumalacostraca</taxon>
        <taxon>Eucarida</taxon>
        <taxon>Euphausiacea</taxon>
        <taxon>Euphausiidae</taxon>
        <taxon>Meganyctiphanes</taxon>
    </lineage>
</organism>
<accession>A0AAV2R7X1</accession>